<dbReference type="Proteomes" id="UP000000496">
    <property type="component" value="Chromosome gsn.131"/>
</dbReference>
<dbReference type="AlphaFoldDB" id="F8L530"/>
<protein>
    <submittedName>
        <fullName evidence="1">Uncharacterized protein</fullName>
    </submittedName>
</protein>
<dbReference type="InterPro" id="IPR007577">
    <property type="entry name" value="GlycoTrfase_DXD_sugar-bd_CS"/>
</dbReference>
<proteinExistence type="predicted"/>
<organism evidence="1 2">
    <name type="scientific">Simkania negevensis (strain ATCC VR-1471 / DSM 27360 / Z)</name>
    <dbReference type="NCBI Taxonomy" id="331113"/>
    <lineage>
        <taxon>Bacteria</taxon>
        <taxon>Pseudomonadati</taxon>
        <taxon>Chlamydiota</taxon>
        <taxon>Chlamydiia</taxon>
        <taxon>Parachlamydiales</taxon>
        <taxon>Simkaniaceae</taxon>
        <taxon>Simkania</taxon>
    </lineage>
</organism>
<gene>
    <name evidence="1" type="ordered locus">SNE_A00330</name>
</gene>
<dbReference type="EMBL" id="FR872582">
    <property type="protein sequence ID" value="CCB87911.1"/>
    <property type="molecule type" value="Genomic_DNA"/>
</dbReference>
<dbReference type="GO" id="GO:0006487">
    <property type="term" value="P:protein N-linked glycosylation"/>
    <property type="evidence" value="ECO:0007669"/>
    <property type="project" value="TreeGrafter"/>
</dbReference>
<reference evidence="1 2" key="2">
    <citation type="journal article" date="2011" name="Mol. Biol. Evol.">
        <title>Unity in variety--the pan-genome of the Chlamydiae.</title>
        <authorList>
            <person name="Collingro A."/>
            <person name="Tischler P."/>
            <person name="Weinmaier T."/>
            <person name="Penz T."/>
            <person name="Heinz E."/>
            <person name="Brunham R.C."/>
            <person name="Read T.D."/>
            <person name="Bavoil P.M."/>
            <person name="Sachse K."/>
            <person name="Kahane S."/>
            <person name="Friedman M.G."/>
            <person name="Rattei T."/>
            <person name="Myers G.S."/>
            <person name="Horn M."/>
        </authorList>
    </citation>
    <scope>NUCLEOTIDE SEQUENCE [LARGE SCALE GENOMIC DNA]</scope>
    <source>
        <strain evidence="2">ATCC VR-1471 / Z</strain>
    </source>
</reference>
<accession>F8L530</accession>
<dbReference type="GO" id="GO:0000009">
    <property type="term" value="F:alpha-1,6-mannosyltransferase activity"/>
    <property type="evidence" value="ECO:0007669"/>
    <property type="project" value="InterPro"/>
</dbReference>
<dbReference type="PANTHER" id="PTHR31834">
    <property type="entry name" value="INITIATION-SPECIFIC ALPHA-1,6-MANNOSYLTRANSFERASE"/>
    <property type="match status" value="1"/>
</dbReference>
<dbReference type="InterPro" id="IPR029044">
    <property type="entry name" value="Nucleotide-diphossugar_trans"/>
</dbReference>
<dbReference type="STRING" id="331113.SNE_A00330"/>
<dbReference type="SUPFAM" id="SSF53448">
    <property type="entry name" value="Nucleotide-diphospho-sugar transferases"/>
    <property type="match status" value="1"/>
</dbReference>
<dbReference type="KEGG" id="sng:SNE_A00330"/>
<keyword evidence="2" id="KW-1185">Reference proteome</keyword>
<dbReference type="HOGENOM" id="CLU_1214143_0_0_0"/>
<dbReference type="PANTHER" id="PTHR31834:SF9">
    <property type="entry name" value="INITIATION-SPECIFIC ALPHA-1,6-MANNOSYLTRANSFERASE"/>
    <property type="match status" value="1"/>
</dbReference>
<dbReference type="Gene3D" id="3.90.550.20">
    <property type="match status" value="1"/>
</dbReference>
<evidence type="ECO:0000313" key="1">
    <source>
        <dbReference type="EMBL" id="CCB87911.1"/>
    </source>
</evidence>
<name>F8L530_SIMNZ</name>
<reference key="1">
    <citation type="journal article" date="2011" name="Mol. Biol. Evol.">
        <title>Unity in variety -- the pan-genome of the Chlamydiae.</title>
        <authorList>
            <person name="Collingro A."/>
            <person name="Tischler P."/>
            <person name="Weinmaier T."/>
            <person name="Penz T."/>
            <person name="Heinz E."/>
            <person name="Brunham R.C."/>
            <person name="Read T.D."/>
            <person name="Bavoil P.M."/>
            <person name="Sachse K."/>
            <person name="Kahane S."/>
            <person name="Friedman M.G."/>
            <person name="Rattei T."/>
            <person name="Myers G.S.A."/>
            <person name="Horn M."/>
        </authorList>
    </citation>
    <scope>NUCLEOTIDE SEQUENCE</scope>
    <source>
        <strain>Z</strain>
    </source>
</reference>
<evidence type="ECO:0000313" key="2">
    <source>
        <dbReference type="Proteomes" id="UP000000496"/>
    </source>
</evidence>
<dbReference type="RefSeq" id="WP_013942378.1">
    <property type="nucleotide sequence ID" value="NC_015713.1"/>
</dbReference>
<dbReference type="Pfam" id="PF04488">
    <property type="entry name" value="Gly_transf_sug"/>
    <property type="match status" value="1"/>
</dbReference>
<dbReference type="eggNOG" id="COG3774">
    <property type="taxonomic scope" value="Bacteria"/>
</dbReference>
<dbReference type="InterPro" id="IPR039367">
    <property type="entry name" value="Och1-like"/>
</dbReference>
<sequence>MIPKKLYFTYAHDEPPELYIWNMKRWATHCSDWEIHYFSDQKIFLFFKENLPEYYPKLFQIPLGVVLADIFRYAVLYVQGGMYMDIDTIPLKPIPDEWLQYDLVVGYELQPSKFPMTPAGKDGYEEVFCQWALLARPKHSLFKELLDQCFSALHARDFEVQTMRDVLEICGPIQFTKVMHQYQNSPRTLLLDMDVFASTEQYLPPTERSVIKHQFHGHLGWQLALEAKHLKLNSIKGRNPKLTAHN</sequence>